<feature type="domain" description="Nudix hydrolase" evidence="4">
    <location>
        <begin position="27"/>
        <end position="157"/>
    </location>
</feature>
<evidence type="ECO:0000256" key="2">
    <source>
        <dbReference type="ARBA" id="ARBA00022801"/>
    </source>
</evidence>
<proteinExistence type="predicted"/>
<dbReference type="RefSeq" id="WP_226610062.1">
    <property type="nucleotide sequence ID" value="NZ_JAJAQI010000026.1"/>
</dbReference>
<protein>
    <submittedName>
        <fullName evidence="5">NUDIX domain-containing protein</fullName>
    </submittedName>
</protein>
<evidence type="ECO:0000256" key="1">
    <source>
        <dbReference type="ARBA" id="ARBA00001946"/>
    </source>
</evidence>
<dbReference type="PANTHER" id="PTHR43046">
    <property type="entry name" value="GDP-MANNOSE MANNOSYL HYDROLASE"/>
    <property type="match status" value="1"/>
</dbReference>
<keyword evidence="2" id="KW-0378">Hydrolase</keyword>
<name>A0A9X1IHC6_9PROT</name>
<evidence type="ECO:0000259" key="4">
    <source>
        <dbReference type="PROSITE" id="PS51462"/>
    </source>
</evidence>
<feature type="compositionally biased region" description="Gly residues" evidence="3">
    <location>
        <begin position="177"/>
        <end position="187"/>
    </location>
</feature>
<keyword evidence="6" id="KW-1185">Reference proteome</keyword>
<dbReference type="InterPro" id="IPR020084">
    <property type="entry name" value="NUDIX_hydrolase_CS"/>
</dbReference>
<dbReference type="InterPro" id="IPR015797">
    <property type="entry name" value="NUDIX_hydrolase-like_dom_sf"/>
</dbReference>
<dbReference type="GO" id="GO:0016787">
    <property type="term" value="F:hydrolase activity"/>
    <property type="evidence" value="ECO:0007669"/>
    <property type="project" value="UniProtKB-KW"/>
</dbReference>
<dbReference type="PANTHER" id="PTHR43046:SF14">
    <property type="entry name" value="MUTT_NUDIX FAMILY PROTEIN"/>
    <property type="match status" value="1"/>
</dbReference>
<sequence>MPAARADAAWRLGYRAAFLLARLWWALRRPARHGGMVAVWHGGRVLLLRQSYRPGLTFPGGALRRGEDPAIAASRELREEVGLAAPAPRLRRAMSVMARFESCRDQVTVFELALDAPPPLRPDNREVVWAGFLDPAEALLDPGMPPHVRRYLEGRMSPARLPSLARSATPVPAPAGAGRGACSGPGSAGEAWPPRPDPAASPGALEPRRAPGVPLPDQRSR</sequence>
<dbReference type="InterPro" id="IPR000086">
    <property type="entry name" value="NUDIX_hydrolase_dom"/>
</dbReference>
<evidence type="ECO:0000313" key="6">
    <source>
        <dbReference type="Proteomes" id="UP001139311"/>
    </source>
</evidence>
<comment type="cofactor">
    <cofactor evidence="1">
        <name>Mg(2+)</name>
        <dbReference type="ChEBI" id="CHEBI:18420"/>
    </cofactor>
</comment>
<comment type="caution">
    <text evidence="5">The sequence shown here is derived from an EMBL/GenBank/DDBJ whole genome shotgun (WGS) entry which is preliminary data.</text>
</comment>
<dbReference type="CDD" id="cd02883">
    <property type="entry name" value="NUDIX_Hydrolase"/>
    <property type="match status" value="1"/>
</dbReference>
<gene>
    <name evidence="5" type="ORF">LHA35_16800</name>
</gene>
<dbReference type="SUPFAM" id="SSF55811">
    <property type="entry name" value="Nudix"/>
    <property type="match status" value="1"/>
</dbReference>
<dbReference type="PROSITE" id="PS00893">
    <property type="entry name" value="NUDIX_BOX"/>
    <property type="match status" value="1"/>
</dbReference>
<organism evidence="5 6">
    <name type="scientific">Roseicella aerolata</name>
    <dbReference type="NCBI Taxonomy" id="2883479"/>
    <lineage>
        <taxon>Bacteria</taxon>
        <taxon>Pseudomonadati</taxon>
        <taxon>Pseudomonadota</taxon>
        <taxon>Alphaproteobacteria</taxon>
        <taxon>Acetobacterales</taxon>
        <taxon>Roseomonadaceae</taxon>
        <taxon>Roseicella</taxon>
    </lineage>
</organism>
<feature type="region of interest" description="Disordered" evidence="3">
    <location>
        <begin position="166"/>
        <end position="221"/>
    </location>
</feature>
<feature type="compositionally biased region" description="Low complexity" evidence="3">
    <location>
        <begin position="167"/>
        <end position="176"/>
    </location>
</feature>
<dbReference type="AlphaFoldDB" id="A0A9X1IHC6"/>
<dbReference type="EMBL" id="JAJAQI010000026">
    <property type="protein sequence ID" value="MCB4823393.1"/>
    <property type="molecule type" value="Genomic_DNA"/>
</dbReference>
<dbReference type="PROSITE" id="PS51462">
    <property type="entry name" value="NUDIX"/>
    <property type="match status" value="1"/>
</dbReference>
<dbReference type="Pfam" id="PF00293">
    <property type="entry name" value="NUDIX"/>
    <property type="match status" value="1"/>
</dbReference>
<reference evidence="5" key="1">
    <citation type="submission" date="2021-10" db="EMBL/GenBank/DDBJ databases">
        <title>Roseicella aerolatum sp. nov., isolated from aerosols of e-waste dismantling site.</title>
        <authorList>
            <person name="Qin T."/>
        </authorList>
    </citation>
    <scope>NUCLEOTIDE SEQUENCE</scope>
    <source>
        <strain evidence="5">GB24</strain>
    </source>
</reference>
<evidence type="ECO:0000256" key="3">
    <source>
        <dbReference type="SAM" id="MobiDB-lite"/>
    </source>
</evidence>
<evidence type="ECO:0000313" key="5">
    <source>
        <dbReference type="EMBL" id="MCB4823393.1"/>
    </source>
</evidence>
<dbReference type="Proteomes" id="UP001139311">
    <property type="component" value="Unassembled WGS sequence"/>
</dbReference>
<accession>A0A9X1IHC6</accession>
<dbReference type="Gene3D" id="3.90.79.10">
    <property type="entry name" value="Nucleoside Triphosphate Pyrophosphohydrolase"/>
    <property type="match status" value="1"/>
</dbReference>